<dbReference type="PANTHER" id="PTHR36932:SF1">
    <property type="entry name" value="CAPSULAR POLYSACCHARIDE BIOSYNTHESIS PROTEIN"/>
    <property type="match status" value="1"/>
</dbReference>
<dbReference type="InterPro" id="IPR053158">
    <property type="entry name" value="CapK_Type1_Caps_Biosynth"/>
</dbReference>
<reference evidence="1" key="1">
    <citation type="submission" date="2022-01" db="EMBL/GenBank/DDBJ databases">
        <title>Colwellia maritima, isolated from seawater.</title>
        <authorList>
            <person name="Kristyanto S."/>
            <person name="Jung J."/>
            <person name="Jeon C.O."/>
        </authorList>
    </citation>
    <scope>NUCLEOTIDE SEQUENCE</scope>
    <source>
        <strain evidence="1">MSW7</strain>
    </source>
</reference>
<evidence type="ECO:0000313" key="2">
    <source>
        <dbReference type="Proteomes" id="UP001139646"/>
    </source>
</evidence>
<dbReference type="SUPFAM" id="SSF56801">
    <property type="entry name" value="Acetyl-CoA synthetase-like"/>
    <property type="match status" value="1"/>
</dbReference>
<proteinExistence type="predicted"/>
<dbReference type="InterPro" id="IPR042099">
    <property type="entry name" value="ANL_N_sf"/>
</dbReference>
<keyword evidence="1" id="KW-0436">Ligase</keyword>
<sequence length="450" mass="52034">MSIYSKLYRDIIFPFYSSFIKKSEVYNEYSRSLTRLNWSKSELIDFQWQQLEKLLHHCWHNVPFYKEHWKQSGITDISEIKNLDDFAKLPVLTKQDVAEHYDQLIPSIYKGKNIKKATGGSTGTPFRFELNELSNDARQAIMWRGYGWLGLGLGVKSLFLWGDNIGEASRLRALKENLYHRFYNRKMVSTFTMNLNNLEEYITTINTYKPEAIISYVNPLYKIAQFINQNNMRVFSPKTLLTGAEPLYDFQRIEIEKAFNAKVYNTYGCREFMLIAAECKKQQGLHINIDHLVVETLNEKKEPITGEVGDIVITDLMNYGMPLIRYVNGDRATLSTSACTCGNPLPMIEKVNGRKSDVIKTIAGHMIPGELFPHLFKEFEGITKFQVKQSNINNIDIYLVTNEKFNPSDKQLITEEINKYSKQALAINFHIVDDIPLTSSGKYRVTISEL</sequence>
<dbReference type="Gene3D" id="3.40.50.12780">
    <property type="entry name" value="N-terminal domain of ligase-like"/>
    <property type="match status" value="1"/>
</dbReference>
<keyword evidence="2" id="KW-1185">Reference proteome</keyword>
<dbReference type="EMBL" id="JAKKSL010000001">
    <property type="protein sequence ID" value="MCI2282227.1"/>
    <property type="molecule type" value="Genomic_DNA"/>
</dbReference>
<gene>
    <name evidence="1" type="ORF">L3081_00935</name>
</gene>
<protein>
    <submittedName>
        <fullName evidence="1">Phenylacetate--CoA ligase family protein</fullName>
    </submittedName>
</protein>
<name>A0ABS9WZG5_9GAMM</name>
<dbReference type="Proteomes" id="UP001139646">
    <property type="component" value="Unassembled WGS sequence"/>
</dbReference>
<organism evidence="1 2">
    <name type="scientific">Colwellia maritima</name>
    <dbReference type="NCBI Taxonomy" id="2912588"/>
    <lineage>
        <taxon>Bacteria</taxon>
        <taxon>Pseudomonadati</taxon>
        <taxon>Pseudomonadota</taxon>
        <taxon>Gammaproteobacteria</taxon>
        <taxon>Alteromonadales</taxon>
        <taxon>Colwelliaceae</taxon>
        <taxon>Colwellia</taxon>
    </lineage>
</organism>
<dbReference type="RefSeq" id="WP_242282799.1">
    <property type="nucleotide sequence ID" value="NZ_JAKKSL010000001.1"/>
</dbReference>
<dbReference type="GO" id="GO:0016874">
    <property type="term" value="F:ligase activity"/>
    <property type="evidence" value="ECO:0007669"/>
    <property type="project" value="UniProtKB-KW"/>
</dbReference>
<evidence type="ECO:0000313" key="1">
    <source>
        <dbReference type="EMBL" id="MCI2282227.1"/>
    </source>
</evidence>
<comment type="caution">
    <text evidence="1">The sequence shown here is derived from an EMBL/GenBank/DDBJ whole genome shotgun (WGS) entry which is preliminary data.</text>
</comment>
<dbReference type="PANTHER" id="PTHR36932">
    <property type="entry name" value="CAPSULAR POLYSACCHARIDE BIOSYNTHESIS PROTEIN"/>
    <property type="match status" value="1"/>
</dbReference>
<accession>A0ABS9WZG5</accession>